<proteinExistence type="predicted"/>
<protein>
    <submittedName>
        <fullName evidence="1">Uncharacterized protein</fullName>
    </submittedName>
</protein>
<accession>A0A1D9Q7J9</accession>
<gene>
    <name evidence="1" type="ORF">sscle_07g056880</name>
</gene>
<sequence>MLHVDKMGNDDTANEIFLGQSLSRFRRTRHEENTDPSRHLTLLHSDDITLAQFRDDCKKDFTNFESHQQPEQQPSNVLLHLSLKRYLHLSAYIYP</sequence>
<dbReference type="VEuPathDB" id="FungiDB:sscle_07g056880"/>
<evidence type="ECO:0000313" key="2">
    <source>
        <dbReference type="Proteomes" id="UP000177798"/>
    </source>
</evidence>
<dbReference type="EMBL" id="CP017820">
    <property type="protein sequence ID" value="APA10918.1"/>
    <property type="molecule type" value="Genomic_DNA"/>
</dbReference>
<dbReference type="Proteomes" id="UP000177798">
    <property type="component" value="Chromosome 7"/>
</dbReference>
<organism evidence="1 2">
    <name type="scientific">Sclerotinia sclerotiorum (strain ATCC 18683 / 1980 / Ss-1)</name>
    <name type="common">White mold</name>
    <name type="synonym">Whetzelinia sclerotiorum</name>
    <dbReference type="NCBI Taxonomy" id="665079"/>
    <lineage>
        <taxon>Eukaryota</taxon>
        <taxon>Fungi</taxon>
        <taxon>Dikarya</taxon>
        <taxon>Ascomycota</taxon>
        <taxon>Pezizomycotina</taxon>
        <taxon>Leotiomycetes</taxon>
        <taxon>Helotiales</taxon>
        <taxon>Sclerotiniaceae</taxon>
        <taxon>Sclerotinia</taxon>
    </lineage>
</organism>
<name>A0A1D9Q7J9_SCLS1</name>
<reference evidence="2" key="1">
    <citation type="journal article" date="2017" name="Genome Biol. Evol.">
        <title>The complete genome sequence of the phytopathogenic fungus Sclerotinia sclerotiorum reveals insights into the genome architecture of broad host range pathogens.</title>
        <authorList>
            <person name="Derbyshire M."/>
            <person name="Denton-Giles M."/>
            <person name="Hegedus D."/>
            <person name="Seifbarghy S."/>
            <person name="Rollins J."/>
            <person name="van Kan J."/>
            <person name="Seidl M.F."/>
            <person name="Faino L."/>
            <person name="Mbengue M."/>
            <person name="Navaud O."/>
            <person name="Raffaele S."/>
            <person name="Hammond-Kosack K."/>
            <person name="Heard S."/>
            <person name="Oliver R."/>
        </authorList>
    </citation>
    <scope>NUCLEOTIDE SEQUENCE [LARGE SCALE GENOMIC DNA]</scope>
    <source>
        <strain evidence="2">ATCC 18683 / 1980 / Ss-1</strain>
    </source>
</reference>
<dbReference type="AlphaFoldDB" id="A0A1D9Q7J9"/>
<evidence type="ECO:0000313" key="1">
    <source>
        <dbReference type="EMBL" id="APA10918.1"/>
    </source>
</evidence>